<protein>
    <submittedName>
        <fullName evidence="2">Ribosomal protein S6 modification protein</fullName>
    </submittedName>
</protein>
<organism evidence="2 3">
    <name type="scientific">Neiella marina</name>
    <dbReference type="NCBI Taxonomy" id="508461"/>
    <lineage>
        <taxon>Bacteria</taxon>
        <taxon>Pseudomonadati</taxon>
        <taxon>Pseudomonadota</taxon>
        <taxon>Gammaproteobacteria</taxon>
        <taxon>Alteromonadales</taxon>
        <taxon>Echinimonadaceae</taxon>
        <taxon>Neiella</taxon>
    </lineage>
</organism>
<feature type="domain" description="Retropepsin-like aspartic endopeptidase" evidence="1">
    <location>
        <begin position="5"/>
        <end position="140"/>
    </location>
</feature>
<dbReference type="PANTHER" id="PTHR38037">
    <property type="entry name" value="ZN_PROTEASE DOMAIN-CONTAINING PROTEIN"/>
    <property type="match status" value="1"/>
</dbReference>
<evidence type="ECO:0000313" key="3">
    <source>
        <dbReference type="Proteomes" id="UP000619743"/>
    </source>
</evidence>
<keyword evidence="3" id="KW-1185">Reference proteome</keyword>
<reference evidence="3" key="1">
    <citation type="journal article" date="2019" name="Int. J. Syst. Evol. Microbiol.">
        <title>The Global Catalogue of Microorganisms (GCM) 10K type strain sequencing project: providing services to taxonomists for standard genome sequencing and annotation.</title>
        <authorList>
            <consortium name="The Broad Institute Genomics Platform"/>
            <consortium name="The Broad Institute Genome Sequencing Center for Infectious Disease"/>
            <person name="Wu L."/>
            <person name="Ma J."/>
        </authorList>
    </citation>
    <scope>NUCLEOTIDE SEQUENCE [LARGE SCALE GENOMIC DNA]</scope>
    <source>
        <strain evidence="3">CGMCC 1.10130</strain>
    </source>
</reference>
<name>A0A8J2XPA0_9GAMM</name>
<dbReference type="SUPFAM" id="SSF50630">
    <property type="entry name" value="Acid proteases"/>
    <property type="match status" value="1"/>
</dbReference>
<evidence type="ECO:0000313" key="2">
    <source>
        <dbReference type="EMBL" id="GGA87214.1"/>
    </source>
</evidence>
<dbReference type="Gene3D" id="2.40.70.10">
    <property type="entry name" value="Acid Proteases"/>
    <property type="match status" value="1"/>
</dbReference>
<sequence length="142" mass="15955">MKKMVIGSLELCALPELGINDLQIRVDTGAKTSSLHVDNLKQTTKAGRPYVSFDLHPDIYNLEQVVQCQAPLHDSRRIKSSNGGTEVRCVIRTLIRMGEQEWPIEVTLTNREDMSYLMLLGREGMGDRVLVDPSQSFLIESP</sequence>
<accession>A0A8J2XPA0</accession>
<dbReference type="AlphaFoldDB" id="A0A8J2XPA0"/>
<dbReference type="Proteomes" id="UP000619743">
    <property type="component" value="Unassembled WGS sequence"/>
</dbReference>
<proteinExistence type="predicted"/>
<dbReference type="EMBL" id="BMDX01000021">
    <property type="protein sequence ID" value="GGA87214.1"/>
    <property type="molecule type" value="Genomic_DNA"/>
</dbReference>
<evidence type="ECO:0000259" key="1">
    <source>
        <dbReference type="Pfam" id="PF05618"/>
    </source>
</evidence>
<comment type="caution">
    <text evidence="2">The sequence shown here is derived from an EMBL/GenBank/DDBJ whole genome shotgun (WGS) entry which is preliminary data.</text>
</comment>
<dbReference type="PANTHER" id="PTHR38037:SF2">
    <property type="entry name" value="ATP-DEPENDENT ZINC PROTEASE DOMAIN-CONTAINING PROTEIN-RELATED"/>
    <property type="match status" value="1"/>
</dbReference>
<dbReference type="OrthoDB" id="9782977at2"/>
<dbReference type="InterPro" id="IPR021109">
    <property type="entry name" value="Peptidase_aspartic_dom_sf"/>
</dbReference>
<dbReference type="Pfam" id="PF05618">
    <property type="entry name" value="Zn_protease"/>
    <property type="match status" value="1"/>
</dbReference>
<gene>
    <name evidence="2" type="ORF">GCM10011369_31600</name>
</gene>
<dbReference type="RefSeq" id="WP_087507158.1">
    <property type="nucleotide sequence ID" value="NZ_BMDX01000021.1"/>
</dbReference>
<dbReference type="InterPro" id="IPR008503">
    <property type="entry name" value="Asp_endopeptidase"/>
</dbReference>